<proteinExistence type="predicted"/>
<evidence type="ECO:0008006" key="6">
    <source>
        <dbReference type="Google" id="ProtNLM"/>
    </source>
</evidence>
<dbReference type="Proteomes" id="UP000054321">
    <property type="component" value="Unassembled WGS sequence"/>
</dbReference>
<feature type="signal peptide" evidence="3">
    <location>
        <begin position="1"/>
        <end position="26"/>
    </location>
</feature>
<sequence length="328" mass="33765">MRVTMHRSIRLRVLLLFLHLWAVSSAVSQDATCHYPNGDVATGDFPCFLDQDQSPCCGSGTICEESGICRVAGSIGVSDLIRGSCTDASWASSDCPIYCQAPPSIGPNLISCQNVTNSDLDFCCDHDSLCCDSGIGRFQVPNNFDVVTLGSAGATISTLTTAVAASTSSAPTSTPTSSSSSSKPPSSSSSSIPASSGSSSTTTTASSSGFSSSSGSSSTSAAAETNTSGSASDQSLQSKSRSGLSTGAKAGIGAACGVVGLSLITFGVYFLLKRNGRKEDVEPNPGEPGKDYYVPPPPPQEVHAEHWRAEMMQNGGHQDRAELSARQF</sequence>
<reference evidence="4 5" key="1">
    <citation type="submission" date="2014-04" db="EMBL/GenBank/DDBJ databases">
        <authorList>
            <consortium name="DOE Joint Genome Institute"/>
            <person name="Kuo A."/>
            <person name="Martino E."/>
            <person name="Perotto S."/>
            <person name="Kohler A."/>
            <person name="Nagy L.G."/>
            <person name="Floudas D."/>
            <person name="Copeland A."/>
            <person name="Barry K.W."/>
            <person name="Cichocki N."/>
            <person name="Veneault-Fourrey C."/>
            <person name="LaButti K."/>
            <person name="Lindquist E.A."/>
            <person name="Lipzen A."/>
            <person name="Lundell T."/>
            <person name="Morin E."/>
            <person name="Murat C."/>
            <person name="Sun H."/>
            <person name="Tunlid A."/>
            <person name="Henrissat B."/>
            <person name="Grigoriev I.V."/>
            <person name="Hibbett D.S."/>
            <person name="Martin F."/>
            <person name="Nordberg H.P."/>
            <person name="Cantor M.N."/>
            <person name="Hua S.X."/>
        </authorList>
    </citation>
    <scope>NUCLEOTIDE SEQUENCE [LARGE SCALE GENOMIC DNA]</scope>
    <source>
        <strain evidence="4 5">Zn</strain>
    </source>
</reference>
<evidence type="ECO:0000256" key="3">
    <source>
        <dbReference type="SAM" id="SignalP"/>
    </source>
</evidence>
<keyword evidence="2" id="KW-0812">Transmembrane</keyword>
<accession>A0A0C3D115</accession>
<feature type="transmembrane region" description="Helical" evidence="2">
    <location>
        <begin position="250"/>
        <end position="272"/>
    </location>
</feature>
<feature type="region of interest" description="Disordered" evidence="1">
    <location>
        <begin position="166"/>
        <end position="245"/>
    </location>
</feature>
<protein>
    <recommendedName>
        <fullName evidence="6">Mid2 domain-containing protein</fullName>
    </recommendedName>
</protein>
<reference evidence="5" key="2">
    <citation type="submission" date="2015-01" db="EMBL/GenBank/DDBJ databases">
        <title>Evolutionary Origins and Diversification of the Mycorrhizal Mutualists.</title>
        <authorList>
            <consortium name="DOE Joint Genome Institute"/>
            <consortium name="Mycorrhizal Genomics Consortium"/>
            <person name="Kohler A."/>
            <person name="Kuo A."/>
            <person name="Nagy L.G."/>
            <person name="Floudas D."/>
            <person name="Copeland A."/>
            <person name="Barry K.W."/>
            <person name="Cichocki N."/>
            <person name="Veneault-Fourrey C."/>
            <person name="LaButti K."/>
            <person name="Lindquist E.A."/>
            <person name="Lipzen A."/>
            <person name="Lundell T."/>
            <person name="Morin E."/>
            <person name="Murat C."/>
            <person name="Riley R."/>
            <person name="Ohm R."/>
            <person name="Sun H."/>
            <person name="Tunlid A."/>
            <person name="Henrissat B."/>
            <person name="Grigoriev I.V."/>
            <person name="Hibbett D.S."/>
            <person name="Martin F."/>
        </authorList>
    </citation>
    <scope>NUCLEOTIDE SEQUENCE [LARGE SCALE GENOMIC DNA]</scope>
    <source>
        <strain evidence="5">Zn</strain>
    </source>
</reference>
<dbReference type="EMBL" id="KN832872">
    <property type="protein sequence ID" value="KIN04939.1"/>
    <property type="molecule type" value="Genomic_DNA"/>
</dbReference>
<evidence type="ECO:0000313" key="4">
    <source>
        <dbReference type="EMBL" id="KIN04939.1"/>
    </source>
</evidence>
<feature type="compositionally biased region" description="Low complexity" evidence="1">
    <location>
        <begin position="166"/>
        <end position="232"/>
    </location>
</feature>
<evidence type="ECO:0000256" key="1">
    <source>
        <dbReference type="SAM" id="MobiDB-lite"/>
    </source>
</evidence>
<dbReference type="HOGENOM" id="CLU_055859_4_1_1"/>
<keyword evidence="2" id="KW-0472">Membrane</keyword>
<evidence type="ECO:0000313" key="5">
    <source>
        <dbReference type="Proteomes" id="UP000054321"/>
    </source>
</evidence>
<dbReference type="AlphaFoldDB" id="A0A0C3D115"/>
<name>A0A0C3D115_OIDMZ</name>
<evidence type="ECO:0000256" key="2">
    <source>
        <dbReference type="SAM" id="Phobius"/>
    </source>
</evidence>
<dbReference type="OrthoDB" id="5215637at2759"/>
<feature type="region of interest" description="Disordered" evidence="1">
    <location>
        <begin position="278"/>
        <end position="301"/>
    </location>
</feature>
<dbReference type="STRING" id="913774.A0A0C3D115"/>
<feature type="chain" id="PRO_5002173467" description="Mid2 domain-containing protein" evidence="3">
    <location>
        <begin position="27"/>
        <end position="328"/>
    </location>
</feature>
<gene>
    <name evidence="4" type="ORF">OIDMADRAFT_50772</name>
</gene>
<keyword evidence="3" id="KW-0732">Signal</keyword>
<organism evidence="4 5">
    <name type="scientific">Oidiodendron maius (strain Zn)</name>
    <dbReference type="NCBI Taxonomy" id="913774"/>
    <lineage>
        <taxon>Eukaryota</taxon>
        <taxon>Fungi</taxon>
        <taxon>Dikarya</taxon>
        <taxon>Ascomycota</taxon>
        <taxon>Pezizomycotina</taxon>
        <taxon>Leotiomycetes</taxon>
        <taxon>Leotiomycetes incertae sedis</taxon>
        <taxon>Myxotrichaceae</taxon>
        <taxon>Oidiodendron</taxon>
    </lineage>
</organism>
<keyword evidence="5" id="KW-1185">Reference proteome</keyword>
<keyword evidence="2" id="KW-1133">Transmembrane helix</keyword>
<dbReference type="InParanoid" id="A0A0C3D115"/>
<feature type="compositionally biased region" description="Polar residues" evidence="1">
    <location>
        <begin position="233"/>
        <end position="245"/>
    </location>
</feature>